<feature type="non-terminal residue" evidence="1">
    <location>
        <position position="1"/>
    </location>
</feature>
<protein>
    <submittedName>
        <fullName evidence="1">Uncharacterized protein</fullName>
    </submittedName>
</protein>
<sequence>KIAHIKLEAGDLEISNSIYITGNTTGLVETTLQAMVQNNKQINSAAKGEEVTFYLDELVRPRDQVYKIVQAD</sequence>
<organism evidence="1">
    <name type="scientific">hydrothermal vent metagenome</name>
    <dbReference type="NCBI Taxonomy" id="652676"/>
    <lineage>
        <taxon>unclassified sequences</taxon>
        <taxon>metagenomes</taxon>
        <taxon>ecological metagenomes</taxon>
    </lineage>
</organism>
<dbReference type="AlphaFoldDB" id="A0A3B1CKV3"/>
<dbReference type="InterPro" id="IPR009000">
    <property type="entry name" value="Transl_B-barrel_sf"/>
</dbReference>
<name>A0A3B1CKV3_9ZZZZ</name>
<dbReference type="SUPFAM" id="SSF50447">
    <property type="entry name" value="Translation proteins"/>
    <property type="match status" value="1"/>
</dbReference>
<proteinExistence type="predicted"/>
<evidence type="ECO:0000313" key="1">
    <source>
        <dbReference type="EMBL" id="VAX24614.1"/>
    </source>
</evidence>
<reference evidence="1" key="1">
    <citation type="submission" date="2018-06" db="EMBL/GenBank/DDBJ databases">
        <authorList>
            <person name="Zhirakovskaya E."/>
        </authorList>
    </citation>
    <scope>NUCLEOTIDE SEQUENCE</scope>
</reference>
<gene>
    <name evidence="1" type="ORF">MNBD_IGNAVI01-1721</name>
</gene>
<accession>A0A3B1CKV3</accession>
<dbReference type="EMBL" id="UOGD01000277">
    <property type="protein sequence ID" value="VAX24614.1"/>
    <property type="molecule type" value="Genomic_DNA"/>
</dbReference>